<gene>
    <name evidence="1" type="ORF">HanXRQr2_Chr13g0591181</name>
</gene>
<dbReference type="InterPro" id="IPR051156">
    <property type="entry name" value="Mito/Outer_Membr_Metalloprot"/>
</dbReference>
<evidence type="ECO:0000313" key="1">
    <source>
        <dbReference type="EMBL" id="KAF5773673.1"/>
    </source>
</evidence>
<dbReference type="PANTHER" id="PTHR22726">
    <property type="entry name" value="METALLOENDOPEPTIDASE OMA1"/>
    <property type="match status" value="1"/>
</dbReference>
<dbReference type="AlphaFoldDB" id="A0A9K3EI83"/>
<dbReference type="PANTHER" id="PTHR22726:SF1">
    <property type="entry name" value="METALLOENDOPEPTIDASE OMA1, MITOCHONDRIAL"/>
    <property type="match status" value="1"/>
</dbReference>
<dbReference type="Proteomes" id="UP000215914">
    <property type="component" value="Unassembled WGS sequence"/>
</dbReference>
<keyword evidence="2" id="KW-1185">Reference proteome</keyword>
<proteinExistence type="predicted"/>
<name>A0A9K3EI83_HELAN</name>
<reference evidence="1" key="2">
    <citation type="submission" date="2020-06" db="EMBL/GenBank/DDBJ databases">
        <title>Helianthus annuus Genome sequencing and assembly Release 2.</title>
        <authorList>
            <person name="Gouzy J."/>
            <person name="Langlade N."/>
            <person name="Munos S."/>
        </authorList>
    </citation>
    <scope>NUCLEOTIDE SEQUENCE</scope>
    <source>
        <tissue evidence="1">Leaves</tissue>
    </source>
</reference>
<protein>
    <submittedName>
        <fullName evidence="1">Uncharacterized protein</fullName>
    </submittedName>
</protein>
<dbReference type="Gramene" id="mRNA:HanXRQr2_Chr13g0591181">
    <property type="protein sequence ID" value="CDS:HanXRQr2_Chr13g0591181.1"/>
    <property type="gene ID" value="HanXRQr2_Chr13g0591181"/>
</dbReference>
<organism evidence="1 2">
    <name type="scientific">Helianthus annuus</name>
    <name type="common">Common sunflower</name>
    <dbReference type="NCBI Taxonomy" id="4232"/>
    <lineage>
        <taxon>Eukaryota</taxon>
        <taxon>Viridiplantae</taxon>
        <taxon>Streptophyta</taxon>
        <taxon>Embryophyta</taxon>
        <taxon>Tracheophyta</taxon>
        <taxon>Spermatophyta</taxon>
        <taxon>Magnoliopsida</taxon>
        <taxon>eudicotyledons</taxon>
        <taxon>Gunneridae</taxon>
        <taxon>Pentapetalae</taxon>
        <taxon>asterids</taxon>
        <taxon>campanulids</taxon>
        <taxon>Asterales</taxon>
        <taxon>Asteraceae</taxon>
        <taxon>Asteroideae</taxon>
        <taxon>Heliantheae alliance</taxon>
        <taxon>Heliantheae</taxon>
        <taxon>Helianthus</taxon>
    </lineage>
</organism>
<accession>A0A9K3EI83</accession>
<evidence type="ECO:0000313" key="2">
    <source>
        <dbReference type="Proteomes" id="UP000215914"/>
    </source>
</evidence>
<dbReference type="EMBL" id="MNCJ02000328">
    <property type="protein sequence ID" value="KAF5773673.1"/>
    <property type="molecule type" value="Genomic_DNA"/>
</dbReference>
<comment type="caution">
    <text evidence="1">The sequence shown here is derived from an EMBL/GenBank/DDBJ whole genome shotgun (WGS) entry which is preliminary data.</text>
</comment>
<reference evidence="1" key="1">
    <citation type="journal article" date="2017" name="Nature">
        <title>The sunflower genome provides insights into oil metabolism, flowering and Asterid evolution.</title>
        <authorList>
            <person name="Badouin H."/>
            <person name="Gouzy J."/>
            <person name="Grassa C.J."/>
            <person name="Murat F."/>
            <person name="Staton S.E."/>
            <person name="Cottret L."/>
            <person name="Lelandais-Briere C."/>
            <person name="Owens G.L."/>
            <person name="Carrere S."/>
            <person name="Mayjonade B."/>
            <person name="Legrand L."/>
            <person name="Gill N."/>
            <person name="Kane N.C."/>
            <person name="Bowers J.E."/>
            <person name="Hubner S."/>
            <person name="Bellec A."/>
            <person name="Berard A."/>
            <person name="Berges H."/>
            <person name="Blanchet N."/>
            <person name="Boniface M.C."/>
            <person name="Brunel D."/>
            <person name="Catrice O."/>
            <person name="Chaidir N."/>
            <person name="Claudel C."/>
            <person name="Donnadieu C."/>
            <person name="Faraut T."/>
            <person name="Fievet G."/>
            <person name="Helmstetter N."/>
            <person name="King M."/>
            <person name="Knapp S.J."/>
            <person name="Lai Z."/>
            <person name="Le Paslier M.C."/>
            <person name="Lippi Y."/>
            <person name="Lorenzon L."/>
            <person name="Mandel J.R."/>
            <person name="Marage G."/>
            <person name="Marchand G."/>
            <person name="Marquand E."/>
            <person name="Bret-Mestries E."/>
            <person name="Morien E."/>
            <person name="Nambeesan S."/>
            <person name="Nguyen T."/>
            <person name="Pegot-Espagnet P."/>
            <person name="Pouilly N."/>
            <person name="Raftis F."/>
            <person name="Sallet E."/>
            <person name="Schiex T."/>
            <person name="Thomas J."/>
            <person name="Vandecasteele C."/>
            <person name="Vares D."/>
            <person name="Vear F."/>
            <person name="Vautrin S."/>
            <person name="Crespi M."/>
            <person name="Mangin B."/>
            <person name="Burke J.M."/>
            <person name="Salse J."/>
            <person name="Munos S."/>
            <person name="Vincourt P."/>
            <person name="Rieseberg L.H."/>
            <person name="Langlade N.B."/>
        </authorList>
    </citation>
    <scope>NUCLEOTIDE SEQUENCE</scope>
    <source>
        <tissue evidence="1">Leaves</tissue>
    </source>
</reference>
<sequence length="73" mass="8417">MKNVYICVARRMEIEADYIRILLMTSARYDPWVAPKVYEKMGQVFGDSGLEDYYFTHPSGKTRGGLLFEASVM</sequence>